<accession>A0ABP4X7A1</accession>
<evidence type="ECO:0000313" key="2">
    <source>
        <dbReference type="EMBL" id="GAA1769645.1"/>
    </source>
</evidence>
<sequence length="133" mass="14368">MRVDSDTVRGPILKDMTFTPAATTLDCSDVAAVSAFWSATLARPLDPGATSYFARISADGPGAGTWMFIGVPEPKTAKNRLHIDFVSDDRIAEVERLLGLGATRVSDHDEFGHRWSTLRDVKGNEFCVADAPA</sequence>
<gene>
    <name evidence="2" type="ORF">GCM10009810_30250</name>
</gene>
<dbReference type="Proteomes" id="UP001501475">
    <property type="component" value="Unassembled WGS sequence"/>
</dbReference>
<dbReference type="SUPFAM" id="SSF54593">
    <property type="entry name" value="Glyoxalase/Bleomycin resistance protein/Dihydroxybiphenyl dioxygenase"/>
    <property type="match status" value="1"/>
</dbReference>
<proteinExistence type="predicted"/>
<dbReference type="CDD" id="cd06587">
    <property type="entry name" value="VOC"/>
    <property type="match status" value="1"/>
</dbReference>
<keyword evidence="3" id="KW-1185">Reference proteome</keyword>
<protein>
    <submittedName>
        <fullName evidence="2">VOC family protein</fullName>
    </submittedName>
</protein>
<dbReference type="InterPro" id="IPR041581">
    <property type="entry name" value="Glyoxalase_6"/>
</dbReference>
<dbReference type="Pfam" id="PF18029">
    <property type="entry name" value="Glyoxalase_6"/>
    <property type="match status" value="1"/>
</dbReference>
<name>A0ABP4X7A1_9MICO</name>
<dbReference type="PANTHER" id="PTHR35908">
    <property type="entry name" value="HYPOTHETICAL FUSION PROTEIN"/>
    <property type="match status" value="1"/>
</dbReference>
<dbReference type="PANTHER" id="PTHR35908:SF1">
    <property type="entry name" value="CONSERVED PROTEIN"/>
    <property type="match status" value="1"/>
</dbReference>
<feature type="domain" description="Glyoxalase-like" evidence="1">
    <location>
        <begin position="23"/>
        <end position="128"/>
    </location>
</feature>
<comment type="caution">
    <text evidence="2">The sequence shown here is derived from an EMBL/GenBank/DDBJ whole genome shotgun (WGS) entry which is preliminary data.</text>
</comment>
<organism evidence="2 3">
    <name type="scientific">Nostocoides vanveenii</name>
    <dbReference type="NCBI Taxonomy" id="330835"/>
    <lineage>
        <taxon>Bacteria</taxon>
        <taxon>Bacillati</taxon>
        <taxon>Actinomycetota</taxon>
        <taxon>Actinomycetes</taxon>
        <taxon>Micrococcales</taxon>
        <taxon>Intrasporangiaceae</taxon>
        <taxon>Nostocoides</taxon>
    </lineage>
</organism>
<dbReference type="EMBL" id="BAAAPN010000059">
    <property type="protein sequence ID" value="GAA1769645.1"/>
    <property type="molecule type" value="Genomic_DNA"/>
</dbReference>
<evidence type="ECO:0000313" key="3">
    <source>
        <dbReference type="Proteomes" id="UP001501475"/>
    </source>
</evidence>
<dbReference type="InterPro" id="IPR029068">
    <property type="entry name" value="Glyas_Bleomycin-R_OHBP_Dase"/>
</dbReference>
<evidence type="ECO:0000259" key="1">
    <source>
        <dbReference type="Pfam" id="PF18029"/>
    </source>
</evidence>
<dbReference type="Gene3D" id="3.10.180.10">
    <property type="entry name" value="2,3-Dihydroxybiphenyl 1,2-Dioxygenase, domain 1"/>
    <property type="match status" value="1"/>
</dbReference>
<reference evidence="3" key="1">
    <citation type="journal article" date="2019" name="Int. J. Syst. Evol. Microbiol.">
        <title>The Global Catalogue of Microorganisms (GCM) 10K type strain sequencing project: providing services to taxonomists for standard genome sequencing and annotation.</title>
        <authorList>
            <consortium name="The Broad Institute Genomics Platform"/>
            <consortium name="The Broad Institute Genome Sequencing Center for Infectious Disease"/>
            <person name="Wu L."/>
            <person name="Ma J."/>
        </authorList>
    </citation>
    <scope>NUCLEOTIDE SEQUENCE [LARGE SCALE GENOMIC DNA]</scope>
    <source>
        <strain evidence="3">JCM 15591</strain>
    </source>
</reference>